<gene>
    <name evidence="1" type="ORF">HNAJ_LOCUS9965</name>
</gene>
<dbReference type="EMBL" id="UZAE01012820">
    <property type="protein sequence ID" value="VDO06852.1"/>
    <property type="molecule type" value="Genomic_DNA"/>
</dbReference>
<proteinExistence type="predicted"/>
<keyword evidence="2" id="KW-1185">Reference proteome</keyword>
<reference evidence="3" key="1">
    <citation type="submission" date="2017-02" db="UniProtKB">
        <authorList>
            <consortium name="WormBaseParasite"/>
        </authorList>
    </citation>
    <scope>IDENTIFICATION</scope>
</reference>
<sequence>MRVSYKHQTAQQNCGDDSDFHKATCSPPSSTAITARFFKCLLNASSAHKSLTPCDSPSLKHPCTRLTSLQLLPSSSSVSPFYLRL</sequence>
<dbReference type="WBParaSite" id="HNAJ_0000997001-mRNA-1">
    <property type="protein sequence ID" value="HNAJ_0000997001-mRNA-1"/>
    <property type="gene ID" value="HNAJ_0000997001"/>
</dbReference>
<name>A0A0R3TQY5_RODNA</name>
<evidence type="ECO:0000313" key="3">
    <source>
        <dbReference type="WBParaSite" id="HNAJ_0000997001-mRNA-1"/>
    </source>
</evidence>
<dbReference type="AlphaFoldDB" id="A0A0R3TQY5"/>
<reference evidence="1 2" key="2">
    <citation type="submission" date="2018-11" db="EMBL/GenBank/DDBJ databases">
        <authorList>
            <consortium name="Pathogen Informatics"/>
        </authorList>
    </citation>
    <scope>NUCLEOTIDE SEQUENCE [LARGE SCALE GENOMIC DNA]</scope>
</reference>
<accession>A0A0R3TQY5</accession>
<organism evidence="3">
    <name type="scientific">Rodentolepis nana</name>
    <name type="common">Dwarf tapeworm</name>
    <name type="synonym">Hymenolepis nana</name>
    <dbReference type="NCBI Taxonomy" id="102285"/>
    <lineage>
        <taxon>Eukaryota</taxon>
        <taxon>Metazoa</taxon>
        <taxon>Spiralia</taxon>
        <taxon>Lophotrochozoa</taxon>
        <taxon>Platyhelminthes</taxon>
        <taxon>Cestoda</taxon>
        <taxon>Eucestoda</taxon>
        <taxon>Cyclophyllidea</taxon>
        <taxon>Hymenolepididae</taxon>
        <taxon>Rodentolepis</taxon>
    </lineage>
</organism>
<evidence type="ECO:0000313" key="2">
    <source>
        <dbReference type="Proteomes" id="UP000278807"/>
    </source>
</evidence>
<dbReference type="Proteomes" id="UP000278807">
    <property type="component" value="Unassembled WGS sequence"/>
</dbReference>
<protein>
    <submittedName>
        <fullName evidence="3">Ovule protein</fullName>
    </submittedName>
</protein>
<evidence type="ECO:0000313" key="1">
    <source>
        <dbReference type="EMBL" id="VDO06852.1"/>
    </source>
</evidence>